<dbReference type="PROSITE" id="PS51186">
    <property type="entry name" value="GNAT"/>
    <property type="match status" value="1"/>
</dbReference>
<protein>
    <recommendedName>
        <fullName evidence="1">N-acetyltransferase domain-containing protein</fullName>
    </recommendedName>
</protein>
<dbReference type="Pfam" id="PF08445">
    <property type="entry name" value="FR47"/>
    <property type="match status" value="1"/>
</dbReference>
<feature type="domain" description="N-acetyltransferase" evidence="1">
    <location>
        <begin position="11"/>
        <end position="217"/>
    </location>
</feature>
<dbReference type="Gene3D" id="3.40.630.30">
    <property type="match status" value="1"/>
</dbReference>
<dbReference type="PANTHER" id="PTHR42791:SF1">
    <property type="entry name" value="N-ACETYLTRANSFERASE DOMAIN-CONTAINING PROTEIN"/>
    <property type="match status" value="1"/>
</dbReference>
<proteinExistence type="predicted"/>
<dbReference type="InterPro" id="IPR016181">
    <property type="entry name" value="Acyl_CoA_acyltransferase"/>
</dbReference>
<accession>A0A1E1K015</accession>
<dbReference type="AlphaFoldDB" id="A0A1E1K015"/>
<evidence type="ECO:0000259" key="1">
    <source>
        <dbReference type="PROSITE" id="PS51186"/>
    </source>
</evidence>
<reference evidence="3" key="1">
    <citation type="submission" date="2016-03" db="EMBL/GenBank/DDBJ databases">
        <authorList>
            <person name="Guldener U."/>
        </authorList>
    </citation>
    <scope>NUCLEOTIDE SEQUENCE [LARGE SCALE GENOMIC DNA]</scope>
    <source>
        <strain evidence="3">04CH-RAC-A.6.1</strain>
    </source>
</reference>
<dbReference type="PANTHER" id="PTHR42791">
    <property type="entry name" value="GNAT FAMILY ACETYLTRANSFERASE"/>
    <property type="match status" value="1"/>
</dbReference>
<name>A0A1E1K015_9HELO</name>
<dbReference type="InterPro" id="IPR052523">
    <property type="entry name" value="Trichothecene_AcTrans"/>
</dbReference>
<dbReference type="InterPro" id="IPR013653">
    <property type="entry name" value="GCN5-like_dom"/>
</dbReference>
<sequence>MPHLTTPTLSLEIASLPLDIPHLANLQTQAFHIDPFQNTLFPTLSFPDQISHLVSRWEKDGVIIDNNTNEKERWMKVIEVNVYSVERKGEVVGFSRWGFIDEVAGEDSTMMTMRNATSAVVEGRNDAFANQFAEKARGIREGDLKMLATLPSHQRRGVAALQLTWATKLTDEKSWLCWVEGSAKAVSLYQRFGFEKMDEIVSICVTGEGKEMGHVMTCMLRLPEGGKGGGRVEEGKEQEDKQAV</sequence>
<dbReference type="EMBL" id="FJUX01000008">
    <property type="protein sequence ID" value="CZS91413.1"/>
    <property type="molecule type" value="Genomic_DNA"/>
</dbReference>
<dbReference type="OrthoDB" id="2115692at2759"/>
<organism evidence="2 3">
    <name type="scientific">Rhynchosporium agropyri</name>
    <dbReference type="NCBI Taxonomy" id="914238"/>
    <lineage>
        <taxon>Eukaryota</taxon>
        <taxon>Fungi</taxon>
        <taxon>Dikarya</taxon>
        <taxon>Ascomycota</taxon>
        <taxon>Pezizomycotina</taxon>
        <taxon>Leotiomycetes</taxon>
        <taxon>Helotiales</taxon>
        <taxon>Ploettnerulaceae</taxon>
        <taxon>Rhynchosporium</taxon>
    </lineage>
</organism>
<keyword evidence="3" id="KW-1185">Reference proteome</keyword>
<dbReference type="GO" id="GO:0016747">
    <property type="term" value="F:acyltransferase activity, transferring groups other than amino-acyl groups"/>
    <property type="evidence" value="ECO:0007669"/>
    <property type="project" value="InterPro"/>
</dbReference>
<dbReference type="InterPro" id="IPR000182">
    <property type="entry name" value="GNAT_dom"/>
</dbReference>
<evidence type="ECO:0000313" key="2">
    <source>
        <dbReference type="EMBL" id="CZS91413.1"/>
    </source>
</evidence>
<dbReference type="SUPFAM" id="SSF55729">
    <property type="entry name" value="Acyl-CoA N-acyltransferases (Nat)"/>
    <property type="match status" value="1"/>
</dbReference>
<gene>
    <name evidence="2" type="ORF">RAG0_02050</name>
</gene>
<evidence type="ECO:0000313" key="3">
    <source>
        <dbReference type="Proteomes" id="UP000178912"/>
    </source>
</evidence>
<dbReference type="Proteomes" id="UP000178912">
    <property type="component" value="Unassembled WGS sequence"/>
</dbReference>